<evidence type="ECO:0000313" key="5">
    <source>
        <dbReference type="Proteomes" id="UP000515734"/>
    </source>
</evidence>
<name>A0A6S6NZV4_9MYCO</name>
<dbReference type="InterPro" id="IPR028098">
    <property type="entry name" value="Glyco_trans_4-like_N"/>
</dbReference>
<dbReference type="GO" id="GO:0016757">
    <property type="term" value="F:glycosyltransferase activity"/>
    <property type="evidence" value="ECO:0007669"/>
    <property type="project" value="UniProtKB-KW"/>
</dbReference>
<sequence>MHSHSEICFFGLNYPPEPTGIAPYTGALAVELAKKGYGVTAHVAQPHYPEWSIRDGFKQWVRVERLSGVDVRRRLHYVPKSPRGIRRLISELTFGLRLVLIRWGNPDVAIAVSPSLFATALVALRLRLSPRPPRLVVWVQDIYTLGLAETGEGSRVAQRITRWIEGATVRAADQVVVIHQRFASFVVQELRVDKSRVSVVRNWTHLAETEPVDAAEARALLRWPENVVLAVHTGNMGSKQGLENIVEAARLADARDLAVHFLLVGDGGERTMLEERARGISRITFVDPLDDDEYRLALGAADVLVVNEKPGVSAMAVPSKLTSYFDSGRPVVGATDPGGITAAEVEAADAGVIVQAGEPEALLDAIVQLAADPETAARFGSNGRRYRTSVLDQDTAIERWTSVIEHVSASAGAPSDRNQATVRERII</sequence>
<evidence type="ECO:0000256" key="2">
    <source>
        <dbReference type="ARBA" id="ARBA00022679"/>
    </source>
</evidence>
<dbReference type="Pfam" id="PF13579">
    <property type="entry name" value="Glyco_trans_4_4"/>
    <property type="match status" value="1"/>
</dbReference>
<dbReference type="CDD" id="cd03794">
    <property type="entry name" value="GT4_WbuB-like"/>
    <property type="match status" value="1"/>
</dbReference>
<dbReference type="Pfam" id="PF13692">
    <property type="entry name" value="Glyco_trans_1_4"/>
    <property type="match status" value="1"/>
</dbReference>
<evidence type="ECO:0000256" key="1">
    <source>
        <dbReference type="ARBA" id="ARBA00022676"/>
    </source>
</evidence>
<dbReference type="SUPFAM" id="SSF53756">
    <property type="entry name" value="UDP-Glycosyltransferase/glycogen phosphorylase"/>
    <property type="match status" value="1"/>
</dbReference>
<keyword evidence="1" id="KW-0328">Glycosyltransferase</keyword>
<dbReference type="EMBL" id="AP023287">
    <property type="protein sequence ID" value="BCI51729.1"/>
    <property type="molecule type" value="Genomic_DNA"/>
</dbReference>
<proteinExistence type="predicted"/>
<evidence type="ECO:0000259" key="3">
    <source>
        <dbReference type="Pfam" id="PF13579"/>
    </source>
</evidence>
<dbReference type="Gene3D" id="3.40.50.2000">
    <property type="entry name" value="Glycogen Phosphorylase B"/>
    <property type="match status" value="2"/>
</dbReference>
<protein>
    <submittedName>
        <fullName evidence="4">Glycosyltransferase WbuB</fullName>
    </submittedName>
</protein>
<feature type="domain" description="Glycosyltransferase subfamily 4-like N-terminal" evidence="3">
    <location>
        <begin position="19"/>
        <end position="203"/>
    </location>
</feature>
<dbReference type="AlphaFoldDB" id="A0A6S6NZV4"/>
<reference evidence="4 5" key="1">
    <citation type="submission" date="2020-07" db="EMBL/GenBank/DDBJ databases">
        <title>Complete genome sequence of Mycolicibacterium litorale like strain isolated from cardiac implantable electronic device infection.</title>
        <authorList>
            <person name="Fukano H."/>
            <person name="Miyama H."/>
            <person name="Hoshino Y."/>
        </authorList>
    </citation>
    <scope>NUCLEOTIDE SEQUENCE [LARGE SCALE GENOMIC DNA]</scope>
    <source>
        <strain evidence="4 5">NIIDNTM18</strain>
    </source>
</reference>
<evidence type="ECO:0000313" key="4">
    <source>
        <dbReference type="EMBL" id="BCI51729.1"/>
    </source>
</evidence>
<dbReference type="PANTHER" id="PTHR12526">
    <property type="entry name" value="GLYCOSYLTRANSFERASE"/>
    <property type="match status" value="1"/>
</dbReference>
<dbReference type="Proteomes" id="UP000515734">
    <property type="component" value="Chromosome"/>
</dbReference>
<gene>
    <name evidence="4" type="ORF">NIIDNTM18_10070</name>
</gene>
<keyword evidence="2 4" id="KW-0808">Transferase</keyword>
<dbReference type="RefSeq" id="WP_185294654.1">
    <property type="nucleotide sequence ID" value="NZ_AP023287.1"/>
</dbReference>
<organism evidence="4 5">
    <name type="scientific">Mycolicibacterium litorale</name>
    <dbReference type="NCBI Taxonomy" id="758802"/>
    <lineage>
        <taxon>Bacteria</taxon>
        <taxon>Bacillati</taxon>
        <taxon>Actinomycetota</taxon>
        <taxon>Actinomycetes</taxon>
        <taxon>Mycobacteriales</taxon>
        <taxon>Mycobacteriaceae</taxon>
        <taxon>Mycolicibacterium</taxon>
    </lineage>
</organism>
<accession>A0A6S6NZV4</accession>